<evidence type="ECO:0000259" key="2">
    <source>
        <dbReference type="Pfam" id="PF13635"/>
    </source>
</evidence>
<dbReference type="AlphaFoldDB" id="A0A2T9WLB6"/>
<feature type="domain" description="DUF4143" evidence="2">
    <location>
        <begin position="308"/>
        <end position="461"/>
    </location>
</feature>
<comment type="caution">
    <text evidence="3">The sequence shown here is derived from an EMBL/GenBank/DDBJ whole genome shotgun (WGS) entry which is preliminary data.</text>
</comment>
<reference evidence="3" key="1">
    <citation type="journal article" date="2015" name="Appl. Environ. Microbiol.">
        <title>Nanoarchaeota, Their Sulfolobales Host, and Nanoarchaeota Virus Distribution across Yellowstone National Park Hot Springs.</title>
        <authorList>
            <person name="Munson-McGee J.H."/>
            <person name="Field E.K."/>
            <person name="Bateson M."/>
            <person name="Rooney C."/>
            <person name="Stepanauskas R."/>
            <person name="Young M.J."/>
        </authorList>
    </citation>
    <scope>NUCLEOTIDE SEQUENCE [LARGE SCALE GENOMIC DNA]</scope>
    <source>
        <strain evidence="3">SCGC AB-777_F03</strain>
    </source>
</reference>
<dbReference type="InterPro" id="IPR036390">
    <property type="entry name" value="WH_DNA-bd_sf"/>
</dbReference>
<reference evidence="3" key="2">
    <citation type="submission" date="2017-05" db="EMBL/GenBank/DDBJ databases">
        <authorList>
            <person name="Song R."/>
            <person name="Chenine A.L."/>
            <person name="Ruprecht R.M."/>
        </authorList>
    </citation>
    <scope>NUCLEOTIDE SEQUENCE</scope>
    <source>
        <strain evidence="3">SCGC AB-777_F03</strain>
    </source>
</reference>
<proteinExistence type="predicted"/>
<evidence type="ECO:0008006" key="4">
    <source>
        <dbReference type="Google" id="ProtNLM"/>
    </source>
</evidence>
<dbReference type="InterPro" id="IPR025420">
    <property type="entry name" value="DUF4143"/>
</dbReference>
<dbReference type="InterPro" id="IPR041682">
    <property type="entry name" value="AAA_14"/>
</dbReference>
<dbReference type="PANTHER" id="PTHR42990">
    <property type="entry name" value="ATPASE"/>
    <property type="match status" value="1"/>
</dbReference>
<evidence type="ECO:0000313" key="3">
    <source>
        <dbReference type="EMBL" id="PVU68624.1"/>
    </source>
</evidence>
<dbReference type="SUPFAM" id="SSF46785">
    <property type="entry name" value="Winged helix' DNA-binding domain"/>
    <property type="match status" value="1"/>
</dbReference>
<dbReference type="EMBL" id="QEFP01000006">
    <property type="protein sequence ID" value="PVU68624.1"/>
    <property type="molecule type" value="Genomic_DNA"/>
</dbReference>
<organism evidence="3">
    <name type="scientific">Nanobsidianus stetteri</name>
    <dbReference type="NCBI Taxonomy" id="1294122"/>
    <lineage>
        <taxon>Archaea</taxon>
        <taxon>Nanobdellota</taxon>
        <taxon>Candidatus Nanoarchaeia</taxon>
        <taxon>Nanoarchaeales</taxon>
        <taxon>Nanopusillaceae</taxon>
        <taxon>Candidatus Nanobsidianus</taxon>
    </lineage>
</organism>
<feature type="domain" description="AAA" evidence="1">
    <location>
        <begin position="81"/>
        <end position="218"/>
    </location>
</feature>
<sequence>MDVLILRITTNDKTYNIKCYYNIMDIDILKTYLERRIQYTEKLALRYTTDENNKPLPKRHIFSRIKNHINNFLEKNTKIDRLIIIPGLRGTGKTTLLYQTYLYLIKEKNIPRERVLFISVDDLKSLNYDLRSSIEVYESKILFEDLAISEEPVFLLLDEVNHDPNWALTLKVIYDGYPSIFIIATGSSALELEKETTADLARRAKKEYLFPLNFIEYLKISKKIDKYYKTKILKEKILNLLKDDSLIPKFTSEFFTNNEIIEIYKKIKLHSFEIEDFLKFGGFPFTALYKKDSEDLLLETIKKIAYLDIPTINNIKSSSIKDTIKIINYLAGSEKTSIENISNSLNISKENVQNILEYLEMSSLIFSIKPLGSEEKISRKTWKRYFITPTIRFMIKDYLGTFKESDIGFLFEEYIASTLYKIQITHNMSNINVFYDPNKNSADFLIKTFENKIIPIEVKYGKDKNAEKQVRNSMKRYNAEYGIIIGDYELEFRDNILYMPKELFLIL</sequence>
<dbReference type="Pfam" id="PF13173">
    <property type="entry name" value="AAA_14"/>
    <property type="match status" value="1"/>
</dbReference>
<dbReference type="PANTHER" id="PTHR42990:SF1">
    <property type="entry name" value="AAA+ ATPASE DOMAIN-CONTAINING PROTEIN"/>
    <property type="match status" value="1"/>
</dbReference>
<gene>
    <name evidence="3" type="ORF">DDW03_01765</name>
</gene>
<dbReference type="Pfam" id="PF13635">
    <property type="entry name" value="DUF4143"/>
    <property type="match status" value="1"/>
</dbReference>
<name>A0A2T9WLB6_NANST</name>
<dbReference type="Gene3D" id="3.40.50.300">
    <property type="entry name" value="P-loop containing nucleotide triphosphate hydrolases"/>
    <property type="match status" value="1"/>
</dbReference>
<evidence type="ECO:0000259" key="1">
    <source>
        <dbReference type="Pfam" id="PF13173"/>
    </source>
</evidence>
<dbReference type="InterPro" id="IPR027417">
    <property type="entry name" value="P-loop_NTPase"/>
</dbReference>
<dbReference type="SUPFAM" id="SSF52540">
    <property type="entry name" value="P-loop containing nucleoside triphosphate hydrolases"/>
    <property type="match status" value="1"/>
</dbReference>
<accession>A0A2T9WLB6</accession>
<protein>
    <recommendedName>
        <fullName evidence="4">AAA+ ATPase domain-containing protein</fullName>
    </recommendedName>
</protein>